<accession>A0A5B2X3Z8</accession>
<evidence type="ECO:0000313" key="3">
    <source>
        <dbReference type="Proteomes" id="UP000323454"/>
    </source>
</evidence>
<sequence>MTARRTRARAVLRVLGDLVLPLALYYVLRAVGVSVYLTLLITAAVPAVFAGYRLVRQRRLDGLAVYMTVMVLLAAAVSLVAGDERFLLAKEAVATGVTGLWFGASVWARRPLTFLFSRPMLERRVKIGPPGLSWDELWELVPGFRRIWRVSSVLWAVALLADAVLRVIMAYTLPVDAVPALGTALYVGTSLAVMVITNIYYVIAGLFGDRSALYASITRNLETSTVD</sequence>
<feature type="transmembrane region" description="Helical" evidence="1">
    <location>
        <begin position="87"/>
        <end position="108"/>
    </location>
</feature>
<dbReference type="AlphaFoldDB" id="A0A5B2X3Z8"/>
<name>A0A5B2X3Z8_9PSEU</name>
<dbReference type="EMBL" id="VUOB01000042">
    <property type="protein sequence ID" value="KAA2258027.1"/>
    <property type="molecule type" value="Genomic_DNA"/>
</dbReference>
<dbReference type="NCBIfam" id="NF041646">
    <property type="entry name" value="VC0807_fam"/>
    <property type="match status" value="1"/>
</dbReference>
<feature type="transmembrane region" description="Helical" evidence="1">
    <location>
        <begin position="185"/>
        <end position="207"/>
    </location>
</feature>
<evidence type="ECO:0000313" key="2">
    <source>
        <dbReference type="EMBL" id="KAA2258027.1"/>
    </source>
</evidence>
<reference evidence="2 3" key="2">
    <citation type="submission" date="2019-09" db="EMBL/GenBank/DDBJ databases">
        <authorList>
            <person name="Jin C."/>
        </authorList>
    </citation>
    <scope>NUCLEOTIDE SEQUENCE [LARGE SCALE GENOMIC DNA]</scope>
    <source>
        <strain evidence="2 3">AN110305</strain>
    </source>
</reference>
<comment type="caution">
    <text evidence="2">The sequence shown here is derived from an EMBL/GenBank/DDBJ whole genome shotgun (WGS) entry which is preliminary data.</text>
</comment>
<feature type="transmembrane region" description="Helical" evidence="1">
    <location>
        <begin position="153"/>
        <end position="173"/>
    </location>
</feature>
<evidence type="ECO:0008006" key="4">
    <source>
        <dbReference type="Google" id="ProtNLM"/>
    </source>
</evidence>
<keyword evidence="3" id="KW-1185">Reference proteome</keyword>
<reference evidence="2 3" key="1">
    <citation type="submission" date="2019-09" db="EMBL/GenBank/DDBJ databases">
        <title>Goodfellowia gen. nov., a new genus of the Pseudonocardineae related to Actinoalloteichus, containing Goodfellowia coeruleoviolacea gen. nov., comb. nov. gen. nov., comb. nov.</title>
        <authorList>
            <person name="Labeda D."/>
        </authorList>
    </citation>
    <scope>NUCLEOTIDE SEQUENCE [LARGE SCALE GENOMIC DNA]</scope>
    <source>
        <strain evidence="2 3">AN110305</strain>
    </source>
</reference>
<dbReference type="Proteomes" id="UP000323454">
    <property type="component" value="Unassembled WGS sequence"/>
</dbReference>
<dbReference type="OrthoDB" id="3781030at2"/>
<protein>
    <recommendedName>
        <fullName evidence="4">Intracellular septation protein A</fullName>
    </recommendedName>
</protein>
<gene>
    <name evidence="2" type="ORF">F0L68_23870</name>
</gene>
<feature type="transmembrane region" description="Helical" evidence="1">
    <location>
        <begin position="62"/>
        <end position="81"/>
    </location>
</feature>
<evidence type="ECO:0000256" key="1">
    <source>
        <dbReference type="SAM" id="Phobius"/>
    </source>
</evidence>
<feature type="transmembrane region" description="Helical" evidence="1">
    <location>
        <begin position="34"/>
        <end position="55"/>
    </location>
</feature>
<proteinExistence type="predicted"/>
<keyword evidence="1" id="KW-0472">Membrane</keyword>
<dbReference type="RefSeq" id="WP_149851981.1">
    <property type="nucleotide sequence ID" value="NZ_VUOB01000042.1"/>
</dbReference>
<feature type="transmembrane region" description="Helical" evidence="1">
    <location>
        <begin position="12"/>
        <end position="28"/>
    </location>
</feature>
<keyword evidence="1" id="KW-1133">Transmembrane helix</keyword>
<keyword evidence="1" id="KW-0812">Transmembrane</keyword>
<organism evidence="2 3">
    <name type="scientific">Solihabitans fulvus</name>
    <dbReference type="NCBI Taxonomy" id="1892852"/>
    <lineage>
        <taxon>Bacteria</taxon>
        <taxon>Bacillati</taxon>
        <taxon>Actinomycetota</taxon>
        <taxon>Actinomycetes</taxon>
        <taxon>Pseudonocardiales</taxon>
        <taxon>Pseudonocardiaceae</taxon>
        <taxon>Solihabitans</taxon>
    </lineage>
</organism>